<sequence>MQMMDQNGKGIPECSFALFGESRKQSQLKDANSSPNFRGRFVTMYVGASGTKVAPNASVSKSDNEEDGPALNKEWIESTTRLGIGPSL</sequence>
<proteinExistence type="predicted"/>
<evidence type="ECO:0000256" key="1">
    <source>
        <dbReference type="SAM" id="MobiDB-lite"/>
    </source>
</evidence>
<dbReference type="AlphaFoldDB" id="A0A194VRE6"/>
<feature type="region of interest" description="Disordered" evidence="1">
    <location>
        <begin position="53"/>
        <end position="88"/>
    </location>
</feature>
<evidence type="ECO:0000313" key="2">
    <source>
        <dbReference type="EMBL" id="KUI66513.1"/>
    </source>
</evidence>
<dbReference type="Proteomes" id="UP000078559">
    <property type="component" value="Chromosome 2"/>
</dbReference>
<name>A0A194VRE6_CYTMA</name>
<protein>
    <submittedName>
        <fullName evidence="2">Uncharacterized protein</fullName>
    </submittedName>
</protein>
<organism evidence="2 3">
    <name type="scientific">Cytospora mali</name>
    <name type="common">Apple Valsa canker fungus</name>
    <name type="synonym">Valsa mali</name>
    <dbReference type="NCBI Taxonomy" id="578113"/>
    <lineage>
        <taxon>Eukaryota</taxon>
        <taxon>Fungi</taxon>
        <taxon>Dikarya</taxon>
        <taxon>Ascomycota</taxon>
        <taxon>Pezizomycotina</taxon>
        <taxon>Sordariomycetes</taxon>
        <taxon>Sordariomycetidae</taxon>
        <taxon>Diaporthales</taxon>
        <taxon>Cytosporaceae</taxon>
        <taxon>Cytospora</taxon>
    </lineage>
</organism>
<evidence type="ECO:0000313" key="3">
    <source>
        <dbReference type="Proteomes" id="UP000078559"/>
    </source>
</evidence>
<reference evidence="2" key="1">
    <citation type="submission" date="2014-12" db="EMBL/GenBank/DDBJ databases">
        <title>Genome Sequence of Valsa Canker Pathogens Uncovers a Specific Adaption of Colonization on Woody Bark.</title>
        <authorList>
            <person name="Yin Z."/>
            <person name="Liu H."/>
            <person name="Gao X."/>
            <person name="Li Z."/>
            <person name="Song N."/>
            <person name="Ke X."/>
            <person name="Dai Q."/>
            <person name="Wu Y."/>
            <person name="Sun Y."/>
            <person name="Xu J.-R."/>
            <person name="Kang Z.K."/>
            <person name="Wang L."/>
            <person name="Huang L."/>
        </authorList>
    </citation>
    <scope>NUCLEOTIDE SEQUENCE [LARGE SCALE GENOMIC DNA]</scope>
    <source>
        <strain evidence="2">03-8</strain>
    </source>
</reference>
<accession>A0A194VRE6</accession>
<gene>
    <name evidence="2" type="ORF">VM1G_11381</name>
</gene>
<dbReference type="EMBL" id="CM003099">
    <property type="protein sequence ID" value="KUI66513.1"/>
    <property type="molecule type" value="Genomic_DNA"/>
</dbReference>
<keyword evidence="3" id="KW-1185">Reference proteome</keyword>